<keyword evidence="1" id="KW-0479">Metal-binding</keyword>
<evidence type="ECO:0000256" key="5">
    <source>
        <dbReference type="SAM" id="Coils"/>
    </source>
</evidence>
<evidence type="ECO:0000256" key="4">
    <source>
        <dbReference type="PROSITE-ProRule" id="PRU00146"/>
    </source>
</evidence>
<dbReference type="PROSITE" id="PS50016">
    <property type="entry name" value="ZF_PHD_2"/>
    <property type="match status" value="1"/>
</dbReference>
<dbReference type="EMBL" id="HBUF01083045">
    <property type="protein sequence ID" value="CAG6633567.1"/>
    <property type="molecule type" value="Transcribed_RNA"/>
</dbReference>
<dbReference type="InterPro" id="IPR001965">
    <property type="entry name" value="Znf_PHD"/>
</dbReference>
<dbReference type="EMBL" id="HBUF01405443">
    <property type="protein sequence ID" value="CAG6737949.1"/>
    <property type="molecule type" value="Transcribed_RNA"/>
</dbReference>
<dbReference type="GO" id="GO:0008270">
    <property type="term" value="F:zinc ion binding"/>
    <property type="evidence" value="ECO:0007669"/>
    <property type="project" value="UniProtKB-KW"/>
</dbReference>
<dbReference type="InterPro" id="IPR013083">
    <property type="entry name" value="Znf_RING/FYVE/PHD"/>
</dbReference>
<evidence type="ECO:0000256" key="3">
    <source>
        <dbReference type="ARBA" id="ARBA00022833"/>
    </source>
</evidence>
<dbReference type="SMART" id="SM00249">
    <property type="entry name" value="PHD"/>
    <property type="match status" value="1"/>
</dbReference>
<keyword evidence="5" id="KW-0175">Coiled coil</keyword>
<name>A0A8D8QLX1_9HEMI</name>
<keyword evidence="3" id="KW-0862">Zinc</keyword>
<dbReference type="Pfam" id="PF25298">
    <property type="entry name" value="Baculo_FP_2nd"/>
    <property type="match status" value="1"/>
</dbReference>
<keyword evidence="2 4" id="KW-0863">Zinc-finger</keyword>
<evidence type="ECO:0000313" key="7">
    <source>
        <dbReference type="EMBL" id="CAG6633567.1"/>
    </source>
</evidence>
<dbReference type="CDD" id="cd15489">
    <property type="entry name" value="PHD_SF"/>
    <property type="match status" value="1"/>
</dbReference>
<dbReference type="InterPro" id="IPR011011">
    <property type="entry name" value="Znf_FYVE_PHD"/>
</dbReference>
<protein>
    <recommendedName>
        <fullName evidence="6">PHD-type domain-containing protein</fullName>
    </recommendedName>
</protein>
<sequence>MVCSKCQEHLLEEDTLECSQCKSVCHYVCVAMRADRYRKLGAEKKNWKCNECKTIPPTKKNETFTVPLKNESNEIPKYMKEFMQEIRQLVGEVQKSLEKKFDDMKQKYEEVLEKQKLLEKENSELQKANEMYEVKIDALENRSRMSNIEIRNVPETKDENIENIIKAIGRTIGITDIKDGDIQVAHRVDTMNKERGKRPIIAHLASRYMRNIWIQKFKSYRKDHTKLTANLINTNLQNNIVYINEHITRKLKMVLNDAKSFAREKGIKFVWVKDGYILMKRNEDDRHVQKINCKKELEEYKMKVQNFR</sequence>
<evidence type="ECO:0000259" key="6">
    <source>
        <dbReference type="PROSITE" id="PS50016"/>
    </source>
</evidence>
<proteinExistence type="predicted"/>
<reference evidence="7" key="1">
    <citation type="submission" date="2021-05" db="EMBL/GenBank/DDBJ databases">
        <authorList>
            <person name="Alioto T."/>
            <person name="Alioto T."/>
            <person name="Gomez Garrido J."/>
        </authorList>
    </citation>
    <scope>NUCLEOTIDE SEQUENCE</scope>
</reference>
<evidence type="ECO:0000256" key="2">
    <source>
        <dbReference type="ARBA" id="ARBA00022771"/>
    </source>
</evidence>
<dbReference type="SUPFAM" id="SSF57903">
    <property type="entry name" value="FYVE/PHD zinc finger"/>
    <property type="match status" value="1"/>
</dbReference>
<accession>A0A8D8QLX1</accession>
<dbReference type="Gene3D" id="3.30.40.10">
    <property type="entry name" value="Zinc/RING finger domain, C3HC4 (zinc finger)"/>
    <property type="match status" value="1"/>
</dbReference>
<dbReference type="AlphaFoldDB" id="A0A8D8QLX1"/>
<feature type="domain" description="PHD-type" evidence="6">
    <location>
        <begin position="1"/>
        <end position="55"/>
    </location>
</feature>
<dbReference type="InterPro" id="IPR019787">
    <property type="entry name" value="Znf_PHD-finger"/>
</dbReference>
<feature type="coiled-coil region" evidence="5">
    <location>
        <begin position="79"/>
        <end position="142"/>
    </location>
</feature>
<organism evidence="7">
    <name type="scientific">Cacopsylla melanoneura</name>
    <dbReference type="NCBI Taxonomy" id="428564"/>
    <lineage>
        <taxon>Eukaryota</taxon>
        <taxon>Metazoa</taxon>
        <taxon>Ecdysozoa</taxon>
        <taxon>Arthropoda</taxon>
        <taxon>Hexapoda</taxon>
        <taxon>Insecta</taxon>
        <taxon>Pterygota</taxon>
        <taxon>Neoptera</taxon>
        <taxon>Paraneoptera</taxon>
        <taxon>Hemiptera</taxon>
        <taxon>Sternorrhyncha</taxon>
        <taxon>Psylloidea</taxon>
        <taxon>Psyllidae</taxon>
        <taxon>Psyllinae</taxon>
        <taxon>Cacopsylla</taxon>
    </lineage>
</organism>
<evidence type="ECO:0000256" key="1">
    <source>
        <dbReference type="ARBA" id="ARBA00022723"/>
    </source>
</evidence>
<dbReference type="InterPro" id="IPR057251">
    <property type="entry name" value="FP_C"/>
</dbReference>